<organism evidence="2 3">
    <name type="scientific">Aureibaculum marinum</name>
    <dbReference type="NCBI Taxonomy" id="2487930"/>
    <lineage>
        <taxon>Bacteria</taxon>
        <taxon>Pseudomonadati</taxon>
        <taxon>Bacteroidota</taxon>
        <taxon>Flavobacteriia</taxon>
        <taxon>Flavobacteriales</taxon>
        <taxon>Flavobacteriaceae</taxon>
        <taxon>Aureibaculum</taxon>
    </lineage>
</organism>
<dbReference type="Proteomes" id="UP000270856">
    <property type="component" value="Unassembled WGS sequence"/>
</dbReference>
<dbReference type="EMBL" id="RPFJ01000005">
    <property type="protein sequence ID" value="RPD99126.1"/>
    <property type="molecule type" value="Genomic_DNA"/>
</dbReference>
<evidence type="ECO:0000259" key="1">
    <source>
        <dbReference type="Pfam" id="PF14349"/>
    </source>
</evidence>
<keyword evidence="3" id="KW-1185">Reference proteome</keyword>
<evidence type="ECO:0000313" key="3">
    <source>
        <dbReference type="Proteomes" id="UP000270856"/>
    </source>
</evidence>
<dbReference type="InterPro" id="IPR025684">
    <property type="entry name" value="SprA_N_dom"/>
</dbReference>
<dbReference type="Pfam" id="PF14349">
    <property type="entry name" value="SprA_N"/>
    <property type="match status" value="2"/>
</dbReference>
<gene>
    <name evidence="2" type="primary">sprA</name>
    <name evidence="2" type="ORF">EGM88_04115</name>
</gene>
<evidence type="ECO:0000313" key="2">
    <source>
        <dbReference type="EMBL" id="RPD99126.1"/>
    </source>
</evidence>
<dbReference type="InterPro" id="IPR026377">
    <property type="entry name" value="Cell_surface_SprA"/>
</dbReference>
<comment type="caution">
    <text evidence="2">The sequence shown here is derived from an EMBL/GenBank/DDBJ whole genome shotgun (WGS) entry which is preliminary data.</text>
</comment>
<sequence>MFFASTYIFAQTPPSAPNSKDTTKVTNTKSTIKVTDTLKKDTLPDLPYRFKQDQKGSLFLDSLSEYEIVYDAASKQYIFAKKVGDYYVKHPSYMTEEEYKEYRLNKDMLDYFKEKVNAVSGRNKDSEAQRNLLPKYYVKSGLFENIFGGNTIEVNPSGYVGIKMGVLYQKVENPQLSERNRQSTTFDFDQEIGASLNAKVGNRLRVNANFDTQANFTFQNQIKLDYTPTEDDIIQKIEVGNVSMPVQNSLISGAQNLFGFKTQLQFGKTTVTGVFSQQKSQTTSVAAEGGATITEFEISASDYDDNRHFFLSQRFRDDFNSAMAKFPLISSSKQVTQIEVWVTNTNSETEDVRNIVALADLGENDPTNIYSTLVNPIAGQKDPSNAANSLYNFLTASGGIRDISTVSSTLAGYQQGTDYTILENARKLVLGIDFTLDAQLGYITLNRRLADSEILAVAFEYTDSSVPGNNVFRVGELSTDGVTAPSNLVVKLLRSEIVNTTIPMWDLMMKNVYALPGAYQLQPDGFRLELMYQDDEEGVPLNMLQHATTSGVSDKTLLNLIRLDRLDQSNDPVTDGDGLFDYVENITINSTEGYVIFPTVEPFGNSNTSNPTELGELGEILTDAADDKYVFTELYDRTKSQAQNDFQYKDKYVIKGYFKTESDTGIPLGAFNVTKGSVKVTSGGRELVEGVDYVVDYSIGTVQIINPNLTASNAPIDVSIENNNGFNQQQRTYLGVDIQHVFSDNFTIGGSIINMREKPYGKMQFGSESVNNTLAGFNLSYQTEVPKFTKWVNKLPNIDTDVASNFSIRADAAYLMPGTAKNTNGGISGENASYIDDFEGSQIPLDISSYRQWFLASVPQNQNNPDLQFFNDSDPDLLKYGKKRSQLAWYTIDRLFYGNSLKPDNIDDAELSRAEVRQVNYNELFPELDLDITQSNIVNTFDLAYAPQERGSYNFDTENVVNNKFTDPEKRWAGIMRSLNTTDFQQANVEYIQFWLMDPYENYSITPEEGAPEVINPNDFGGELYFNLGNISEDILNDGRRMYENGLPADGVKIPKPDIGANIDQTAWSDIPTKQALVYAFTEEDDERPNQDLGLDGLKDEEEAERFGTQFGPDPANDNYSFFRGSHLDEADASILTRYKNYNKTQGNSPTINNSTESYPTAATSFPDTEDINKDQTMSTVEAYFQYKVDIDPNKFVVGQNNIVDEKIVTVNLPNGTQQQTKWYQFRIPINSPDETIGQISDFNSIRFMRMFLTKFKIPVVLRFGELELVRGDWRRYTKTLDDAIDPPQELTEAENRNFEVGVVNIQDNERKNPIPYVLPPGLERERLQGTTTLQEQNEQSLLIRVNDLPPGETRAVYKNTQFDMRMFNTLKMFVHAEAIAGQGSLNDDDIVAIIRMGSDTDDNFYQYEVPLKVTPFGASFDDEIWPEENNIAANLKAFGDLKIERVSSSVSTTELYPSETAEPDANLRMKGNPNLGNIKTIMIGLKNRSNMSKSAELWFNELRVTDYDNEGGWAAVVNADANFADFADISISGRANSQGFGSLEQTVNERSQEDVKQYDVISNVNVGQLLPKSAGIKIPLNVSFGEEFADPKWNQKYQDVRFSKNDAEAESSRDYTKRRSLNLINVRKERTNQEKKQRFYDIENLSVSYAYSDTYHKDYVVEKYLDQNVRASATYNYGFKPIEFQPLKNSQFLEKNSLFRFVKDFNLNPLPTSISVNSNIIRSYNEQASRALVSGFDPVKFTQRRYLFDWNYNIGYELTKSLQLTFSAANSYINDEKDDNNEVIADQLFDNFFSVGRPNQYHQTLDGTYKLPINKISWFDFINGTYSYTADFDWQASAQEYVEEIGNTIQNANTHTFSADLDMTKLYKRTGLLDLAKKKIKKSKNTKKRDSTSKTIAAPRTRRIIESKNKTGGQKILQGVVDVVSSVKKIKIAYTEQNGTVLPGYKPEVGFLGRDNYSGSLAPTLGFVFGSQKDIRSLAAANAWLVSRDTSTIGGNTADAYYSKTFATTHLSKLDINADLRPFKDLNIELSANKIFTKNKSQQLDVINGALTDQPFNETGNFSISHFMLGKAFDGNGDATFEEFKANRDIIRQRLADKYSNEGAILNGFGENSQQVLIPAFLATYSGRDAKKVKLSAFRDIPIPNWRLTYKGFMKFDWFKKHFRSFIIEHQYNSTYSVIGFNNNLLYNDNTKFTDLDDNESYRPSKIFSGVNLVEDFNPLIKVDMRMKNSLSVRAELNQDKTLNLNVSNNTITEVRGKEYVLGLGYRFKDVRLKLRTGNSITSFKGDVNLTGDISIRNNSTTIRSIDVLNNQVTGGQRLLAFKFKADYQLNKNLLASFYYDQNSSRFLISTTYPRKSISAGISIRYTIGN</sequence>
<dbReference type="NCBIfam" id="TIGR04189">
    <property type="entry name" value="surface_SprA"/>
    <property type="match status" value="1"/>
</dbReference>
<protein>
    <submittedName>
        <fullName evidence="2">Cell surface protein SprA</fullName>
    </submittedName>
</protein>
<name>A0A3N4P2D3_9FLAO</name>
<proteinExistence type="predicted"/>
<accession>A0A3N4P2D3</accession>
<reference evidence="2 3" key="1">
    <citation type="submission" date="2018-11" db="EMBL/GenBank/DDBJ databases">
        <title>Aureibaculum marinum gen. nov., sp. nov., a member of the family Flavobacteriaceae isolated from the Bohai Sea.</title>
        <authorList>
            <person name="Ji X."/>
        </authorList>
    </citation>
    <scope>NUCLEOTIDE SEQUENCE [LARGE SCALE GENOMIC DNA]</scope>
    <source>
        <strain evidence="2 3">BH-SD17</strain>
    </source>
</reference>
<feature type="domain" description="Gliding motility protein SprA N-terminal" evidence="1">
    <location>
        <begin position="1111"/>
        <end position="1605"/>
    </location>
</feature>
<feature type="domain" description="Gliding motility protein SprA N-terminal" evidence="1">
    <location>
        <begin position="71"/>
        <end position="442"/>
    </location>
</feature>
<dbReference type="OrthoDB" id="9806090at2"/>